<sequence length="204" mass="22900">MFDTRLFRIHPKTLRIRVFIPYDVLLEYHGRIAKVPRSVDRAALRHHYEMCCIENMAAKMPFVEQLTLLGSVAMASGVNTLVDIRTKLAKIASPSILESPSQQNHGGQDAPSPGGDPSKRTRQAEGLRVPELTGDDCMGCRARYPDHPPVLQISQRQEWTTGRLLSTFNGHANENEHMSLGSHLRWPAMIVTLHPATVRSSWQT</sequence>
<dbReference type="AlphaFoldDB" id="A0A9W8QRZ1"/>
<gene>
    <name evidence="2" type="ORF">NW755_014845</name>
</gene>
<evidence type="ECO:0000313" key="3">
    <source>
        <dbReference type="Proteomes" id="UP001152087"/>
    </source>
</evidence>
<comment type="caution">
    <text evidence="2">The sequence shown here is derived from an EMBL/GenBank/DDBJ whole genome shotgun (WGS) entry which is preliminary data.</text>
</comment>
<organism evidence="2 3">
    <name type="scientific">Fusarium falciforme</name>
    <dbReference type="NCBI Taxonomy" id="195108"/>
    <lineage>
        <taxon>Eukaryota</taxon>
        <taxon>Fungi</taxon>
        <taxon>Dikarya</taxon>
        <taxon>Ascomycota</taxon>
        <taxon>Pezizomycotina</taxon>
        <taxon>Sordariomycetes</taxon>
        <taxon>Hypocreomycetidae</taxon>
        <taxon>Hypocreales</taxon>
        <taxon>Nectriaceae</taxon>
        <taxon>Fusarium</taxon>
        <taxon>Fusarium solani species complex</taxon>
    </lineage>
</organism>
<accession>A0A9W8QRZ1</accession>
<dbReference type="EMBL" id="JAOQAV010000428">
    <property type="protein sequence ID" value="KAJ4175597.1"/>
    <property type="molecule type" value="Genomic_DNA"/>
</dbReference>
<reference evidence="2" key="1">
    <citation type="submission" date="2022-09" db="EMBL/GenBank/DDBJ databases">
        <title>Fusarium specimens isolated from Avocado Roots.</title>
        <authorList>
            <person name="Stajich J."/>
            <person name="Roper C."/>
            <person name="Heimlech-Rivalta G."/>
        </authorList>
    </citation>
    <scope>NUCLEOTIDE SEQUENCE</scope>
    <source>
        <strain evidence="2">A02</strain>
    </source>
</reference>
<protein>
    <submittedName>
        <fullName evidence="2">Uncharacterized protein</fullName>
    </submittedName>
</protein>
<evidence type="ECO:0000313" key="2">
    <source>
        <dbReference type="EMBL" id="KAJ4175597.1"/>
    </source>
</evidence>
<feature type="compositionally biased region" description="Polar residues" evidence="1">
    <location>
        <begin position="96"/>
        <end position="106"/>
    </location>
</feature>
<evidence type="ECO:0000256" key="1">
    <source>
        <dbReference type="SAM" id="MobiDB-lite"/>
    </source>
</evidence>
<name>A0A9W8QRZ1_9HYPO</name>
<dbReference type="Proteomes" id="UP001152087">
    <property type="component" value="Unassembled WGS sequence"/>
</dbReference>
<proteinExistence type="predicted"/>
<feature type="region of interest" description="Disordered" evidence="1">
    <location>
        <begin position="96"/>
        <end position="128"/>
    </location>
</feature>
<keyword evidence="3" id="KW-1185">Reference proteome</keyword>